<dbReference type="Proteomes" id="UP000694390">
    <property type="component" value="Unassembled WGS sequence"/>
</dbReference>
<keyword evidence="8" id="KW-1185">Reference proteome</keyword>
<dbReference type="PANTHER" id="PTHR10131">
    <property type="entry name" value="TNF RECEPTOR ASSOCIATED FACTOR"/>
    <property type="match status" value="1"/>
</dbReference>
<organism evidence="7 8">
    <name type="scientific">Gopherus evgoodei</name>
    <name type="common">Goodes thornscrub tortoise</name>
    <dbReference type="NCBI Taxonomy" id="1825980"/>
    <lineage>
        <taxon>Eukaryota</taxon>
        <taxon>Metazoa</taxon>
        <taxon>Chordata</taxon>
        <taxon>Craniata</taxon>
        <taxon>Vertebrata</taxon>
        <taxon>Euteleostomi</taxon>
        <taxon>Archelosauria</taxon>
        <taxon>Testudinata</taxon>
        <taxon>Testudines</taxon>
        <taxon>Cryptodira</taxon>
        <taxon>Durocryptodira</taxon>
        <taxon>Testudinoidea</taxon>
        <taxon>Testudinidae</taxon>
        <taxon>Gopherus</taxon>
    </lineage>
</organism>
<dbReference type="InterPro" id="IPR013083">
    <property type="entry name" value="Znf_RING/FYVE/PHD"/>
</dbReference>
<keyword evidence="3" id="KW-0862">Zinc</keyword>
<sequence>MGFELDRFAEPVDPDLKCKLCSKVLEEPLSTPCGHVFCAGCLLPWAVQRRLCPLQCQPISAKELHQVLPLRSLIQKLEIKCDYSPRGCGRTVRLHQLAAHSCEHRPAGICQQGCGLVLLQRDLAGGAQPGGGHCCLRALRSQNSSLQGQRASLEQELKRQALKWSKREKALLAQLAALQSEVTYASRSGEIVPKTLWTWDQVLSDSHCSLFPPHCPWTWDCTFNPCSLVRSPREPPKAERQSINTQQVSATLSNLKSSSVLLCQCLKSLETVKVM</sequence>
<dbReference type="OrthoDB" id="1630758at2759"/>
<evidence type="ECO:0000256" key="1">
    <source>
        <dbReference type="ARBA" id="ARBA00022723"/>
    </source>
</evidence>
<keyword evidence="2 4" id="KW-0863">Zinc-finger</keyword>
<dbReference type="CDD" id="cd16719">
    <property type="entry name" value="RING-HC_LNX4"/>
    <property type="match status" value="1"/>
</dbReference>
<evidence type="ECO:0000256" key="2">
    <source>
        <dbReference type="ARBA" id="ARBA00022771"/>
    </source>
</evidence>
<evidence type="ECO:0000313" key="7">
    <source>
        <dbReference type="Ensembl" id="ENSGEVP00005007561.1"/>
    </source>
</evidence>
<feature type="domain" description="RING-type" evidence="6">
    <location>
        <begin position="18"/>
        <end position="54"/>
    </location>
</feature>
<dbReference type="AlphaFoldDB" id="A0A8C4XZC2"/>
<dbReference type="GO" id="GO:0008270">
    <property type="term" value="F:zinc ion binding"/>
    <property type="evidence" value="ECO:0007669"/>
    <property type="project" value="UniProtKB-KW"/>
</dbReference>
<dbReference type="Ensembl" id="ENSGEVT00005007922.1">
    <property type="protein sequence ID" value="ENSGEVP00005007561.1"/>
    <property type="gene ID" value="ENSGEVG00005005420.1"/>
</dbReference>
<dbReference type="InterPro" id="IPR001841">
    <property type="entry name" value="Znf_RING"/>
</dbReference>
<accession>A0A8C4XZC2</accession>
<evidence type="ECO:0000313" key="8">
    <source>
        <dbReference type="Proteomes" id="UP000694390"/>
    </source>
</evidence>
<dbReference type="PROSITE" id="PS00518">
    <property type="entry name" value="ZF_RING_1"/>
    <property type="match status" value="1"/>
</dbReference>
<dbReference type="InterPro" id="IPR017907">
    <property type="entry name" value="Znf_RING_CS"/>
</dbReference>
<dbReference type="SUPFAM" id="SSF57850">
    <property type="entry name" value="RING/U-box"/>
    <property type="match status" value="1"/>
</dbReference>
<dbReference type="SUPFAM" id="SSF49599">
    <property type="entry name" value="TRAF domain-like"/>
    <property type="match status" value="1"/>
</dbReference>
<name>A0A8C4XZC2_9SAUR</name>
<dbReference type="GeneTree" id="ENSGT00530000063647"/>
<keyword evidence="5" id="KW-0175">Coiled coil</keyword>
<evidence type="ECO:0000256" key="5">
    <source>
        <dbReference type="SAM" id="Coils"/>
    </source>
</evidence>
<evidence type="ECO:0000259" key="6">
    <source>
        <dbReference type="PROSITE" id="PS50089"/>
    </source>
</evidence>
<reference evidence="7" key="2">
    <citation type="submission" date="2025-09" db="UniProtKB">
        <authorList>
            <consortium name="Ensembl"/>
        </authorList>
    </citation>
    <scope>IDENTIFICATION</scope>
</reference>
<proteinExistence type="predicted"/>
<dbReference type="Pfam" id="PF13923">
    <property type="entry name" value="zf-C3HC4_2"/>
    <property type="match status" value="1"/>
</dbReference>
<reference evidence="7" key="1">
    <citation type="submission" date="2025-08" db="UniProtKB">
        <authorList>
            <consortium name="Ensembl"/>
        </authorList>
    </citation>
    <scope>IDENTIFICATION</scope>
</reference>
<dbReference type="FunFam" id="3.30.40.10:FF:000214">
    <property type="entry name" value="E3 ubiquitin-protein ligase PDZRN3 isoform X1"/>
    <property type="match status" value="1"/>
</dbReference>
<dbReference type="GO" id="GO:0043122">
    <property type="term" value="P:regulation of canonical NF-kappaB signal transduction"/>
    <property type="evidence" value="ECO:0007669"/>
    <property type="project" value="TreeGrafter"/>
</dbReference>
<dbReference type="SMART" id="SM00184">
    <property type="entry name" value="RING"/>
    <property type="match status" value="1"/>
</dbReference>
<evidence type="ECO:0000256" key="3">
    <source>
        <dbReference type="ARBA" id="ARBA00022833"/>
    </source>
</evidence>
<dbReference type="PANTHER" id="PTHR10131:SF157">
    <property type="entry name" value="RECEPTOR-ASSOCIATED FACTOR, PUTATIVE-RELATED"/>
    <property type="match status" value="1"/>
</dbReference>
<evidence type="ECO:0000256" key="4">
    <source>
        <dbReference type="PROSITE-ProRule" id="PRU00175"/>
    </source>
</evidence>
<keyword evidence="1" id="KW-0479">Metal-binding</keyword>
<dbReference type="Gene3D" id="3.30.40.10">
    <property type="entry name" value="Zinc/RING finger domain, C3HC4 (zinc finger)"/>
    <property type="match status" value="1"/>
</dbReference>
<protein>
    <recommendedName>
        <fullName evidence="6">RING-type domain-containing protein</fullName>
    </recommendedName>
</protein>
<dbReference type="PROSITE" id="PS50089">
    <property type="entry name" value="ZF_RING_2"/>
    <property type="match status" value="1"/>
</dbReference>
<feature type="coiled-coil region" evidence="5">
    <location>
        <begin position="136"/>
        <end position="163"/>
    </location>
</feature>